<evidence type="ECO:0008006" key="5">
    <source>
        <dbReference type="Google" id="ProtNLM"/>
    </source>
</evidence>
<dbReference type="InterPro" id="IPR000477">
    <property type="entry name" value="RT_dom"/>
</dbReference>
<accession>A0A2N9GBY0</accession>
<evidence type="ECO:0000259" key="3">
    <source>
        <dbReference type="Pfam" id="PF13966"/>
    </source>
</evidence>
<dbReference type="InterPro" id="IPR026960">
    <property type="entry name" value="RVT-Znf"/>
</dbReference>
<dbReference type="AlphaFoldDB" id="A0A2N9GBY0"/>
<dbReference type="Pfam" id="PF00078">
    <property type="entry name" value="RVT_1"/>
    <property type="match status" value="1"/>
</dbReference>
<feature type="region of interest" description="Disordered" evidence="1">
    <location>
        <begin position="15"/>
        <end position="38"/>
    </location>
</feature>
<evidence type="ECO:0000313" key="4">
    <source>
        <dbReference type="EMBL" id="SPD00096.1"/>
    </source>
</evidence>
<sequence length="896" mass="100819">MQCVLAAFVDVSPEEAEQKSHYESFEDVTGTSSSTDAQIGGVVSQNGATSKGIGGTEWSQSNAAGFSLSQSTGNSIGSEGSQSTAMDEKGKAIVKVGEELLTPRDDELVGDVSAPSSESDLVSYGLDVACLDVDFDLVHMEPLAVAFPRVVGYNSIDKGVDGSECGNCTHLDWVLRKRIRPLLDDFTSISKEDANWVEHPFEEDEVLADLMVVFRAFHEQGMFDCSSTRNATIDSLFKRQNNGALRASPNVLLKLLPRPISNHHPLLVVVGGMAGGKSSFKFENMWLKEEGLVDRVHRKNCWMRDILDLDVKEGREDLSFDEQNLREVLITEVIQLAHMEETSWCQKSRALWLKEGDNNTRFFHHLAKLNRRRNYLGSLEVDGFIFEDKEDIKFQGDKAPGPDGFTMAFFQTCWRIVELDVMAFFGEVHEYGKFERSLNATFISLIPKKINAVNICDFCPISLIGCIYKLLVKVLANRLASVLDVIVSESQNSFVGGRKILDSVLIANECLDSRLKSHILGLICKLDIEKAYDHVNWDCLYFILDMMGFGSKWITWMKACTSTVRFSVIVNGSPTGFFYSSRGRSVERGFIKGFEVGRDMHSGVCVSHPEQLLYIRMVLTCFGVVTGLKVNMTKSEMVPIGEVNGLSALADLLYCRIGSLPLQYLGMPLGASYKALVIWNPIIEKIKLRLTGWQKIYLSEGGRLTLLKSTLSSLPTYYLSLFLIPGGIGVRQLIPFNLALLGKWLWQFGLEEWHLWSFWRHIRMGWEAFSSHISFEVGLGPRVSLWHDIWCSDRPLKEIFPSLFGCSLNQDDTIASALVPQEICFPWKSIWGVKAPPRVAFFMWIMAWGRILTCDNLKKWGFVLVGWCCMCKNVDETVDHLLLHCWAARHLWSFVF</sequence>
<feature type="domain" description="Reverse transcriptase zinc-binding" evidence="3">
    <location>
        <begin position="823"/>
        <end position="892"/>
    </location>
</feature>
<protein>
    <recommendedName>
        <fullName evidence="5">Reverse transcriptase domain-containing protein</fullName>
    </recommendedName>
</protein>
<feature type="domain" description="Reverse transcriptase" evidence="2">
    <location>
        <begin position="459"/>
        <end position="581"/>
    </location>
</feature>
<dbReference type="EMBL" id="OIVN01002046">
    <property type="protein sequence ID" value="SPD00096.1"/>
    <property type="molecule type" value="Genomic_DNA"/>
</dbReference>
<reference evidence="4" key="1">
    <citation type="submission" date="2018-02" db="EMBL/GenBank/DDBJ databases">
        <authorList>
            <person name="Cohen D.B."/>
            <person name="Kent A.D."/>
        </authorList>
    </citation>
    <scope>NUCLEOTIDE SEQUENCE</scope>
</reference>
<gene>
    <name evidence="4" type="ORF">FSB_LOCUS27978</name>
</gene>
<organism evidence="4">
    <name type="scientific">Fagus sylvatica</name>
    <name type="common">Beechnut</name>
    <dbReference type="NCBI Taxonomy" id="28930"/>
    <lineage>
        <taxon>Eukaryota</taxon>
        <taxon>Viridiplantae</taxon>
        <taxon>Streptophyta</taxon>
        <taxon>Embryophyta</taxon>
        <taxon>Tracheophyta</taxon>
        <taxon>Spermatophyta</taxon>
        <taxon>Magnoliopsida</taxon>
        <taxon>eudicotyledons</taxon>
        <taxon>Gunneridae</taxon>
        <taxon>Pentapetalae</taxon>
        <taxon>rosids</taxon>
        <taxon>fabids</taxon>
        <taxon>Fagales</taxon>
        <taxon>Fagaceae</taxon>
        <taxon>Fagus</taxon>
    </lineage>
</organism>
<dbReference type="PANTHER" id="PTHR33116">
    <property type="entry name" value="REVERSE TRANSCRIPTASE ZINC-BINDING DOMAIN-CONTAINING PROTEIN-RELATED-RELATED"/>
    <property type="match status" value="1"/>
</dbReference>
<feature type="compositionally biased region" description="Polar residues" evidence="1">
    <location>
        <begin position="29"/>
        <end position="38"/>
    </location>
</feature>
<dbReference type="Pfam" id="PF13966">
    <property type="entry name" value="zf-RVT"/>
    <property type="match status" value="1"/>
</dbReference>
<dbReference type="PANTHER" id="PTHR33116:SF85">
    <property type="entry name" value="REVERSE TRANSCRIPTASE ZINC-BINDING DOMAIN-CONTAINING PROTEIN"/>
    <property type="match status" value="1"/>
</dbReference>
<name>A0A2N9GBY0_FAGSY</name>
<proteinExistence type="predicted"/>
<evidence type="ECO:0000256" key="1">
    <source>
        <dbReference type="SAM" id="MobiDB-lite"/>
    </source>
</evidence>
<evidence type="ECO:0000259" key="2">
    <source>
        <dbReference type="Pfam" id="PF00078"/>
    </source>
</evidence>